<evidence type="ECO:0000256" key="2">
    <source>
        <dbReference type="ARBA" id="ARBA00009347"/>
    </source>
</evidence>
<dbReference type="GO" id="GO:0033539">
    <property type="term" value="P:fatty acid beta-oxidation using acyl-CoA dehydrogenase"/>
    <property type="evidence" value="ECO:0007669"/>
    <property type="project" value="TreeGrafter"/>
</dbReference>
<dbReference type="PROSITE" id="PS00072">
    <property type="entry name" value="ACYL_COA_DH_1"/>
    <property type="match status" value="1"/>
</dbReference>
<comment type="caution">
    <text evidence="15">The sequence shown here is derived from an EMBL/GenBank/DDBJ whole genome shotgun (WGS) entry which is preliminary data.</text>
</comment>
<dbReference type="Pfam" id="PF02770">
    <property type="entry name" value="Acyl-CoA_dh_M"/>
    <property type="match status" value="1"/>
</dbReference>
<evidence type="ECO:0000259" key="13">
    <source>
        <dbReference type="Pfam" id="PF02770"/>
    </source>
</evidence>
<accession>A0A3N5CWX0</accession>
<comment type="pathway">
    <text evidence="7">Amino-acid metabolism; lysine degradation.</text>
</comment>
<evidence type="ECO:0000313" key="15">
    <source>
        <dbReference type="EMBL" id="RPF72836.1"/>
    </source>
</evidence>
<keyword evidence="6 11" id="KW-0560">Oxidoreductase</keyword>
<dbReference type="AlphaFoldDB" id="A0A3N5CWX0"/>
<dbReference type="OrthoDB" id="7459120at2"/>
<dbReference type="PANTHER" id="PTHR42807:SF1">
    <property type="entry name" value="GLUTARYL-COA DEHYDROGENASE, MITOCHONDRIAL"/>
    <property type="match status" value="1"/>
</dbReference>
<keyword evidence="5" id="KW-0809">Transit peptide</keyword>
<dbReference type="GO" id="GO:0004361">
    <property type="term" value="F:glutaryl-CoA dehydrogenase activity"/>
    <property type="evidence" value="ECO:0007669"/>
    <property type="project" value="UniProtKB-EC"/>
</dbReference>
<proteinExistence type="inferred from homology"/>
<dbReference type="FunFam" id="1.20.140.10:FF:000006">
    <property type="entry name" value="Glutaryl-CoA dehydrogenase, mitochondrial"/>
    <property type="match status" value="1"/>
</dbReference>
<evidence type="ECO:0000256" key="5">
    <source>
        <dbReference type="ARBA" id="ARBA00022946"/>
    </source>
</evidence>
<evidence type="ECO:0000259" key="14">
    <source>
        <dbReference type="Pfam" id="PF02771"/>
    </source>
</evidence>
<evidence type="ECO:0000256" key="6">
    <source>
        <dbReference type="ARBA" id="ARBA00023002"/>
    </source>
</evidence>
<dbReference type="GO" id="GO:0050660">
    <property type="term" value="F:flavin adenine dinucleotide binding"/>
    <property type="evidence" value="ECO:0007669"/>
    <property type="project" value="InterPro"/>
</dbReference>
<evidence type="ECO:0000256" key="1">
    <source>
        <dbReference type="ARBA" id="ARBA00001974"/>
    </source>
</evidence>
<dbReference type="InterPro" id="IPR037069">
    <property type="entry name" value="AcylCoA_DH/ox_N_sf"/>
</dbReference>
<dbReference type="FunFam" id="1.10.540.10:FF:000026">
    <property type="entry name" value="Acyl-CoA dehydrogenase medium chain"/>
    <property type="match status" value="1"/>
</dbReference>
<evidence type="ECO:0000256" key="7">
    <source>
        <dbReference type="ARBA" id="ARBA00037899"/>
    </source>
</evidence>
<dbReference type="Gene3D" id="1.20.140.10">
    <property type="entry name" value="Butyryl-CoA Dehydrogenase, subunit A, domain 3"/>
    <property type="match status" value="1"/>
</dbReference>
<dbReference type="InterPro" id="IPR052033">
    <property type="entry name" value="Glutaryl-CoA_DH_mitochondrial"/>
</dbReference>
<evidence type="ECO:0000256" key="10">
    <source>
        <dbReference type="ARBA" id="ARBA00049493"/>
    </source>
</evidence>
<evidence type="ECO:0000256" key="3">
    <source>
        <dbReference type="ARBA" id="ARBA00022630"/>
    </source>
</evidence>
<dbReference type="InterPro" id="IPR009100">
    <property type="entry name" value="AcylCoA_DH/oxidase_NM_dom_sf"/>
</dbReference>
<feature type="domain" description="Acyl-CoA oxidase/dehydrogenase middle" evidence="13">
    <location>
        <begin position="133"/>
        <end position="226"/>
    </location>
</feature>
<dbReference type="Pfam" id="PF02771">
    <property type="entry name" value="Acyl-CoA_dh_N"/>
    <property type="match status" value="1"/>
</dbReference>
<dbReference type="InterPro" id="IPR006091">
    <property type="entry name" value="Acyl-CoA_Oxase/DH_mid-dom"/>
</dbReference>
<dbReference type="PANTHER" id="PTHR42807">
    <property type="entry name" value="GLUTARYL-COA DEHYDROGENASE, MITOCHONDRIAL"/>
    <property type="match status" value="1"/>
</dbReference>
<dbReference type="InterPro" id="IPR046373">
    <property type="entry name" value="Acyl-CoA_Oxase/DH_mid-dom_sf"/>
</dbReference>
<gene>
    <name evidence="15" type="ORF">EG799_12150</name>
</gene>
<dbReference type="EC" id="1.3.8.6" evidence="9"/>
<comment type="similarity">
    <text evidence="2 11">Belongs to the acyl-CoA dehydrogenase family.</text>
</comment>
<feature type="domain" description="Acyl-CoA dehydrogenase/oxidase N-terminal" evidence="14">
    <location>
        <begin position="17"/>
        <end position="129"/>
    </location>
</feature>
<comment type="catalytic activity">
    <reaction evidence="10">
        <text>glutaryl-CoA + oxidized [electron-transfer flavoprotein] + 2 H(+) = (2E)-butenoyl-CoA + reduced [electron-transfer flavoprotein] + CO2</text>
        <dbReference type="Rhea" id="RHEA:13389"/>
        <dbReference type="Rhea" id="RHEA-COMP:10685"/>
        <dbReference type="Rhea" id="RHEA-COMP:10686"/>
        <dbReference type="ChEBI" id="CHEBI:15378"/>
        <dbReference type="ChEBI" id="CHEBI:16526"/>
        <dbReference type="ChEBI" id="CHEBI:57332"/>
        <dbReference type="ChEBI" id="CHEBI:57378"/>
        <dbReference type="ChEBI" id="CHEBI:57692"/>
        <dbReference type="ChEBI" id="CHEBI:58307"/>
        <dbReference type="EC" id="1.3.8.6"/>
    </reaction>
</comment>
<dbReference type="Gene3D" id="1.10.540.10">
    <property type="entry name" value="Acyl-CoA dehydrogenase/oxidase, N-terminal domain"/>
    <property type="match status" value="1"/>
</dbReference>
<keyword evidence="16" id="KW-1185">Reference proteome</keyword>
<evidence type="ECO:0000256" key="11">
    <source>
        <dbReference type="RuleBase" id="RU362125"/>
    </source>
</evidence>
<dbReference type="PROSITE" id="PS00073">
    <property type="entry name" value="ACYL_COA_DH_2"/>
    <property type="match status" value="1"/>
</dbReference>
<keyword evidence="3 11" id="KW-0285">Flavoprotein</keyword>
<dbReference type="InterPro" id="IPR009075">
    <property type="entry name" value="AcylCo_DH/oxidase_C"/>
</dbReference>
<dbReference type="FunFam" id="2.40.110.10:FF:000008">
    <property type="entry name" value="Glutaryl-CoA dehydrogenase, mitochondrial"/>
    <property type="match status" value="1"/>
</dbReference>
<protein>
    <recommendedName>
        <fullName evidence="9">glutaryl-CoA dehydrogenase (ETF)</fullName>
        <ecNumber evidence="9">1.3.8.6</ecNumber>
    </recommendedName>
</protein>
<dbReference type="GO" id="GO:0046949">
    <property type="term" value="P:fatty-acyl-CoA biosynthetic process"/>
    <property type="evidence" value="ECO:0007669"/>
    <property type="project" value="TreeGrafter"/>
</dbReference>
<feature type="domain" description="Acyl-CoA dehydrogenase/oxidase C-terminal" evidence="12">
    <location>
        <begin position="245"/>
        <end position="385"/>
    </location>
</feature>
<comment type="pathway">
    <text evidence="8">Amino-acid metabolism; tryptophan metabolism.</text>
</comment>
<evidence type="ECO:0000256" key="9">
    <source>
        <dbReference type="ARBA" id="ARBA00039033"/>
    </source>
</evidence>
<dbReference type="Proteomes" id="UP000275232">
    <property type="component" value="Unassembled WGS sequence"/>
</dbReference>
<sequence>MVPFDWADPLDLADQLTDEERMVQDSAHAFAQDVLQSRVIESYATEKDDPELFPLMGEAGLLGVTIPSEYGGADAGYVAYGLVAREIERVDSGYRSMASVQSSLVMYPIHAYGSEEQRRKYLPRLASGQLIGCFGLTEPDAGSDPGSMRTYARKDGDGYSLSGAKTWISNSPFADVFVVWARSEAHGDKVRGFVLEKGMEGLSAPKIGGKMSLRASTTGMIQMDDVKLPADALLPDVEGIKGPFGCLNRARYGISWGAMGAAEFCYAAARRYGLERKQFGRPLAGTQLYQKKLADMATQISLGLQASLRVGRLLDEGRFAPEMISVVKRNNVGQALEIARAARDMHGGNGISEEYQVIRHMMNLETVNTYEGTHDVHALILGRAITGISAF</sequence>
<reference evidence="15 16" key="1">
    <citation type="submission" date="2018-11" db="EMBL/GenBank/DDBJ databases">
        <title>Erythrobacter spongiae sp. nov., isolated from a marine sponge.</title>
        <authorList>
            <person name="Zhuang L."/>
            <person name="Luo L."/>
        </authorList>
    </citation>
    <scope>NUCLEOTIDE SEQUENCE [LARGE SCALE GENOMIC DNA]</scope>
    <source>
        <strain evidence="15 16">HN-E23</strain>
    </source>
</reference>
<keyword evidence="4 11" id="KW-0274">FAD</keyword>
<dbReference type="Pfam" id="PF00441">
    <property type="entry name" value="Acyl-CoA_dh_1"/>
    <property type="match status" value="1"/>
</dbReference>
<dbReference type="GO" id="GO:0000062">
    <property type="term" value="F:fatty-acyl-CoA binding"/>
    <property type="evidence" value="ECO:0007669"/>
    <property type="project" value="TreeGrafter"/>
</dbReference>
<evidence type="ECO:0000259" key="12">
    <source>
        <dbReference type="Pfam" id="PF00441"/>
    </source>
</evidence>
<organism evidence="15 16">
    <name type="scientific">Aurantiacibacter spongiae</name>
    <dbReference type="NCBI Taxonomy" id="2488860"/>
    <lineage>
        <taxon>Bacteria</taxon>
        <taxon>Pseudomonadati</taxon>
        <taxon>Pseudomonadota</taxon>
        <taxon>Alphaproteobacteria</taxon>
        <taxon>Sphingomonadales</taxon>
        <taxon>Erythrobacteraceae</taxon>
        <taxon>Aurantiacibacter</taxon>
    </lineage>
</organism>
<evidence type="ECO:0000256" key="8">
    <source>
        <dbReference type="ARBA" id="ARBA00037927"/>
    </source>
</evidence>
<dbReference type="SUPFAM" id="SSF47203">
    <property type="entry name" value="Acyl-CoA dehydrogenase C-terminal domain-like"/>
    <property type="match status" value="1"/>
</dbReference>
<dbReference type="Gene3D" id="2.40.110.10">
    <property type="entry name" value="Butyryl-CoA Dehydrogenase, subunit A, domain 2"/>
    <property type="match status" value="1"/>
</dbReference>
<evidence type="ECO:0000256" key="4">
    <source>
        <dbReference type="ARBA" id="ARBA00022827"/>
    </source>
</evidence>
<name>A0A3N5CWX0_9SPHN</name>
<dbReference type="InterPro" id="IPR036250">
    <property type="entry name" value="AcylCo_DH-like_C"/>
</dbReference>
<dbReference type="CDD" id="cd01151">
    <property type="entry name" value="GCD"/>
    <property type="match status" value="1"/>
</dbReference>
<dbReference type="InterPro" id="IPR013786">
    <property type="entry name" value="AcylCoA_DH/ox_N"/>
</dbReference>
<evidence type="ECO:0000313" key="16">
    <source>
        <dbReference type="Proteomes" id="UP000275232"/>
    </source>
</evidence>
<dbReference type="InterPro" id="IPR006089">
    <property type="entry name" value="Acyl-CoA_DH_CS"/>
</dbReference>
<comment type="cofactor">
    <cofactor evidence="1 11">
        <name>FAD</name>
        <dbReference type="ChEBI" id="CHEBI:57692"/>
    </cofactor>
</comment>
<dbReference type="EMBL" id="RPFZ01000001">
    <property type="protein sequence ID" value="RPF72836.1"/>
    <property type="molecule type" value="Genomic_DNA"/>
</dbReference>
<dbReference type="SUPFAM" id="SSF56645">
    <property type="entry name" value="Acyl-CoA dehydrogenase NM domain-like"/>
    <property type="match status" value="1"/>
</dbReference>